<evidence type="ECO:0000313" key="5">
    <source>
        <dbReference type="EMBL" id="SMX74304.1"/>
    </source>
</evidence>
<dbReference type="SUPFAM" id="SSF46894">
    <property type="entry name" value="C-terminal effector domain of the bipartite response regulators"/>
    <property type="match status" value="1"/>
</dbReference>
<keyword evidence="1" id="KW-0238">DNA-binding</keyword>
<dbReference type="Proteomes" id="UP000234498">
    <property type="component" value="Unassembled WGS sequence"/>
</dbReference>
<accession>A0A2H1IGK2</accession>
<keyword evidence="2" id="KW-0597">Phosphoprotein</keyword>
<feature type="domain" description="HTH luxR-type" evidence="3">
    <location>
        <begin position="146"/>
        <end position="211"/>
    </location>
</feature>
<evidence type="ECO:0000259" key="3">
    <source>
        <dbReference type="PROSITE" id="PS50043"/>
    </source>
</evidence>
<evidence type="ECO:0000256" key="2">
    <source>
        <dbReference type="PROSITE-ProRule" id="PRU00169"/>
    </source>
</evidence>
<dbReference type="Gene3D" id="3.40.50.2300">
    <property type="match status" value="1"/>
</dbReference>
<dbReference type="SUPFAM" id="SSF52172">
    <property type="entry name" value="CheY-like"/>
    <property type="match status" value="1"/>
</dbReference>
<dbReference type="GO" id="GO:0006355">
    <property type="term" value="P:regulation of DNA-templated transcription"/>
    <property type="evidence" value="ECO:0007669"/>
    <property type="project" value="InterPro"/>
</dbReference>
<dbReference type="GO" id="GO:0003677">
    <property type="term" value="F:DNA binding"/>
    <property type="evidence" value="ECO:0007669"/>
    <property type="project" value="UniProtKB-KW"/>
</dbReference>
<organism evidence="5 6">
    <name type="scientific">Brevibacterium linens</name>
    <dbReference type="NCBI Taxonomy" id="1703"/>
    <lineage>
        <taxon>Bacteria</taxon>
        <taxon>Bacillati</taxon>
        <taxon>Actinomycetota</taxon>
        <taxon>Actinomycetes</taxon>
        <taxon>Micrococcales</taxon>
        <taxon>Brevibacteriaceae</taxon>
        <taxon>Brevibacterium</taxon>
    </lineage>
</organism>
<dbReference type="InterPro" id="IPR011006">
    <property type="entry name" value="CheY-like_superfamily"/>
</dbReference>
<evidence type="ECO:0000256" key="1">
    <source>
        <dbReference type="ARBA" id="ARBA00023125"/>
    </source>
</evidence>
<dbReference type="PROSITE" id="PS50043">
    <property type="entry name" value="HTH_LUXR_2"/>
    <property type="match status" value="1"/>
</dbReference>
<proteinExistence type="predicted"/>
<dbReference type="EMBL" id="FXZA01000003">
    <property type="protein sequence ID" value="SMX74304.1"/>
    <property type="molecule type" value="Genomic_DNA"/>
</dbReference>
<dbReference type="RefSeq" id="WP_101594271.1">
    <property type="nucleotide sequence ID" value="NZ_FXZA01000003.1"/>
</dbReference>
<dbReference type="SMART" id="SM00448">
    <property type="entry name" value="REC"/>
    <property type="match status" value="1"/>
</dbReference>
<dbReference type="OrthoDB" id="9808843at2"/>
<dbReference type="GO" id="GO:0000160">
    <property type="term" value="P:phosphorelay signal transduction system"/>
    <property type="evidence" value="ECO:0007669"/>
    <property type="project" value="InterPro"/>
</dbReference>
<dbReference type="PRINTS" id="PR00038">
    <property type="entry name" value="HTHLUXR"/>
</dbReference>
<dbReference type="SMART" id="SM00421">
    <property type="entry name" value="HTH_LUXR"/>
    <property type="match status" value="1"/>
</dbReference>
<feature type="domain" description="Response regulatory" evidence="4">
    <location>
        <begin position="3"/>
        <end position="131"/>
    </location>
</feature>
<dbReference type="InterPro" id="IPR000792">
    <property type="entry name" value="Tscrpt_reg_LuxR_C"/>
</dbReference>
<dbReference type="Pfam" id="PF00072">
    <property type="entry name" value="Response_reg"/>
    <property type="match status" value="1"/>
</dbReference>
<dbReference type="InterPro" id="IPR001789">
    <property type="entry name" value="Sig_transdc_resp-reg_receiver"/>
</dbReference>
<dbReference type="PANTHER" id="PTHR43214:SF42">
    <property type="entry name" value="TRANSCRIPTIONAL REGULATORY PROTEIN DESR"/>
    <property type="match status" value="1"/>
</dbReference>
<dbReference type="InterPro" id="IPR039420">
    <property type="entry name" value="WalR-like"/>
</dbReference>
<gene>
    <name evidence="5" type="ORF">BLIN101_01181</name>
</gene>
<evidence type="ECO:0000313" key="6">
    <source>
        <dbReference type="Proteomes" id="UP000234498"/>
    </source>
</evidence>
<dbReference type="Pfam" id="PF00196">
    <property type="entry name" value="GerE"/>
    <property type="match status" value="1"/>
</dbReference>
<reference evidence="5 6" key="1">
    <citation type="submission" date="2017-03" db="EMBL/GenBank/DDBJ databases">
        <authorList>
            <person name="Afonso C.L."/>
            <person name="Miller P.J."/>
            <person name="Scott M.A."/>
            <person name="Spackman E."/>
            <person name="Goraichik I."/>
            <person name="Dimitrov K.M."/>
            <person name="Suarez D.L."/>
            <person name="Swayne D.E."/>
        </authorList>
    </citation>
    <scope>NUCLEOTIDE SEQUENCE [LARGE SCALE GENOMIC DNA]</scope>
    <source>
        <strain evidence="5 6">Mu101</strain>
    </source>
</reference>
<dbReference type="PANTHER" id="PTHR43214">
    <property type="entry name" value="TWO-COMPONENT RESPONSE REGULATOR"/>
    <property type="match status" value="1"/>
</dbReference>
<evidence type="ECO:0000259" key="4">
    <source>
        <dbReference type="PROSITE" id="PS50110"/>
    </source>
</evidence>
<protein>
    <submittedName>
        <fullName evidence="5">Two component transcriptional regulator, LuxR family</fullName>
    </submittedName>
</protein>
<dbReference type="InterPro" id="IPR016032">
    <property type="entry name" value="Sig_transdc_resp-reg_C-effctor"/>
</dbReference>
<sequence length="213" mass="22702">MIRIAVIEDQALMRSALISLLDLEDDITVVGEAARGDEVSELVRGLKPDVVLLDIDLPGMNGLEALEELNRATDGTTSTTDDTDATGSSVIIVTTFGRAGYLRRAMDAGARGFLVKDDPVETLAGSIRRVAQGEMVIDPLLAAQALSSGENPLTDRESQVLRATDDGVPIADAAEALHLSPSTVRNYLSSAIGKLGARNRAEAMRNARREGWM</sequence>
<dbReference type="CDD" id="cd06170">
    <property type="entry name" value="LuxR_C_like"/>
    <property type="match status" value="1"/>
</dbReference>
<feature type="modified residue" description="4-aspartylphosphate" evidence="2">
    <location>
        <position position="54"/>
    </location>
</feature>
<dbReference type="PROSITE" id="PS50110">
    <property type="entry name" value="RESPONSE_REGULATORY"/>
    <property type="match status" value="1"/>
</dbReference>
<dbReference type="AlphaFoldDB" id="A0A2H1IGK2"/>
<name>A0A2H1IGK2_BRELN</name>